<reference evidence="2" key="1">
    <citation type="journal article" date="2020" name="Stud. Mycol.">
        <title>101 Dothideomycetes genomes: a test case for predicting lifestyles and emergence of pathogens.</title>
        <authorList>
            <person name="Haridas S."/>
            <person name="Albert R."/>
            <person name="Binder M."/>
            <person name="Bloem J."/>
            <person name="Labutti K."/>
            <person name="Salamov A."/>
            <person name="Andreopoulos B."/>
            <person name="Baker S."/>
            <person name="Barry K."/>
            <person name="Bills G."/>
            <person name="Bluhm B."/>
            <person name="Cannon C."/>
            <person name="Castanera R."/>
            <person name="Culley D."/>
            <person name="Daum C."/>
            <person name="Ezra D."/>
            <person name="Gonzalez J."/>
            <person name="Henrissat B."/>
            <person name="Kuo A."/>
            <person name="Liang C."/>
            <person name="Lipzen A."/>
            <person name="Lutzoni F."/>
            <person name="Magnuson J."/>
            <person name="Mondo S."/>
            <person name="Nolan M."/>
            <person name="Ohm R."/>
            <person name="Pangilinan J."/>
            <person name="Park H.-J."/>
            <person name="Ramirez L."/>
            <person name="Alfaro M."/>
            <person name="Sun H."/>
            <person name="Tritt A."/>
            <person name="Yoshinaga Y."/>
            <person name="Zwiers L.-H."/>
            <person name="Turgeon B."/>
            <person name="Goodwin S."/>
            <person name="Spatafora J."/>
            <person name="Crous P."/>
            <person name="Grigoriev I."/>
        </authorList>
    </citation>
    <scope>NUCLEOTIDE SEQUENCE</scope>
    <source>
        <strain evidence="2">CBS 207.26</strain>
    </source>
</reference>
<evidence type="ECO:0000313" key="3">
    <source>
        <dbReference type="Proteomes" id="UP000800200"/>
    </source>
</evidence>
<feature type="domain" description="N-acetyltransferase" evidence="1">
    <location>
        <begin position="6"/>
        <end position="226"/>
    </location>
</feature>
<dbReference type="PANTHER" id="PTHR42791">
    <property type="entry name" value="GNAT FAMILY ACETYLTRANSFERASE"/>
    <property type="match status" value="1"/>
</dbReference>
<dbReference type="CDD" id="cd04301">
    <property type="entry name" value="NAT_SF"/>
    <property type="match status" value="1"/>
</dbReference>
<evidence type="ECO:0000313" key="2">
    <source>
        <dbReference type="EMBL" id="KAF2195775.1"/>
    </source>
</evidence>
<dbReference type="InterPro" id="IPR016181">
    <property type="entry name" value="Acyl_CoA_acyltransferase"/>
</dbReference>
<organism evidence="2 3">
    <name type="scientific">Zopfia rhizophila CBS 207.26</name>
    <dbReference type="NCBI Taxonomy" id="1314779"/>
    <lineage>
        <taxon>Eukaryota</taxon>
        <taxon>Fungi</taxon>
        <taxon>Dikarya</taxon>
        <taxon>Ascomycota</taxon>
        <taxon>Pezizomycotina</taxon>
        <taxon>Dothideomycetes</taxon>
        <taxon>Dothideomycetes incertae sedis</taxon>
        <taxon>Zopfiaceae</taxon>
        <taxon>Zopfia</taxon>
    </lineage>
</organism>
<dbReference type="PROSITE" id="PS51186">
    <property type="entry name" value="GNAT"/>
    <property type="match status" value="1"/>
</dbReference>
<dbReference type="PANTHER" id="PTHR42791:SF14">
    <property type="entry name" value="N-ACETYLTRANSFERASE DOMAIN-CONTAINING PROTEIN"/>
    <property type="match status" value="1"/>
</dbReference>
<proteinExistence type="predicted"/>
<protein>
    <submittedName>
        <fullName evidence="2">Acyl-CoA N-acyltransferase</fullName>
    </submittedName>
</protein>
<dbReference type="Proteomes" id="UP000800200">
    <property type="component" value="Unassembled WGS sequence"/>
</dbReference>
<dbReference type="GO" id="GO:0016747">
    <property type="term" value="F:acyltransferase activity, transferring groups other than amino-acyl groups"/>
    <property type="evidence" value="ECO:0007669"/>
    <property type="project" value="InterPro"/>
</dbReference>
<dbReference type="AlphaFoldDB" id="A0A6A6EX33"/>
<dbReference type="EMBL" id="ML994610">
    <property type="protein sequence ID" value="KAF2195775.1"/>
    <property type="molecule type" value="Genomic_DNA"/>
</dbReference>
<dbReference type="SUPFAM" id="SSF55729">
    <property type="entry name" value="Acyl-CoA N-acyltransferases (Nat)"/>
    <property type="match status" value="1"/>
</dbReference>
<dbReference type="OrthoDB" id="2115692at2759"/>
<sequence length="231" mass="26436">MPSPNLTLSPLTPDEAHLYTAVRHESFRPLINKIIYTREPSKETLDKVTESIRKGIADGIYFMKVKDEETGEMLAGARWRFIGPKEEVCVNGAEKGVIWERTWEEVDKELTIPEPYEESDPRIWKAFCELFNQSKRENMGRRPYYVLDTLVTHPSHHRRGAGGMLIQWGCDQADTKGVEAYVEASQMGVPLYERYGFRRIKDIELDLGDFGGGEKFVFTIMIRPAKGSSNS</sequence>
<accession>A0A6A6EX33</accession>
<keyword evidence="2" id="KW-0808">Transferase</keyword>
<dbReference type="InterPro" id="IPR052523">
    <property type="entry name" value="Trichothecene_AcTrans"/>
</dbReference>
<gene>
    <name evidence="2" type="ORF">K469DRAFT_18733</name>
</gene>
<keyword evidence="2" id="KW-0012">Acyltransferase</keyword>
<name>A0A6A6EX33_9PEZI</name>
<dbReference type="Pfam" id="PF00583">
    <property type="entry name" value="Acetyltransf_1"/>
    <property type="match status" value="1"/>
</dbReference>
<dbReference type="InterPro" id="IPR000182">
    <property type="entry name" value="GNAT_dom"/>
</dbReference>
<dbReference type="Gene3D" id="3.40.630.30">
    <property type="match status" value="1"/>
</dbReference>
<evidence type="ECO:0000259" key="1">
    <source>
        <dbReference type="PROSITE" id="PS51186"/>
    </source>
</evidence>
<keyword evidence="3" id="KW-1185">Reference proteome</keyword>